<evidence type="ECO:0000256" key="8">
    <source>
        <dbReference type="SAM" id="Phobius"/>
    </source>
</evidence>
<evidence type="ECO:0000256" key="5">
    <source>
        <dbReference type="ARBA" id="ARBA00022989"/>
    </source>
</evidence>
<protein>
    <submittedName>
        <fullName evidence="10">Threonine/serine exporter family protein</fullName>
    </submittedName>
</protein>
<feature type="transmembrane region" description="Helical" evidence="8">
    <location>
        <begin position="56"/>
        <end position="75"/>
    </location>
</feature>
<evidence type="ECO:0000256" key="1">
    <source>
        <dbReference type="ARBA" id="ARBA00004651"/>
    </source>
</evidence>
<gene>
    <name evidence="10" type="ORF">PQ472_11550</name>
</gene>
<keyword evidence="6 8" id="KW-0472">Membrane</keyword>
<keyword evidence="4 8" id="KW-0812">Transmembrane</keyword>
<evidence type="ECO:0000313" key="10">
    <source>
        <dbReference type="EMBL" id="WDF82513.1"/>
    </source>
</evidence>
<dbReference type="PANTHER" id="PTHR34390">
    <property type="entry name" value="UPF0442 PROTEIN YJJB-RELATED"/>
    <property type="match status" value="1"/>
</dbReference>
<proteinExistence type="inferred from homology"/>
<dbReference type="RefSeq" id="WP_274260016.1">
    <property type="nucleotide sequence ID" value="NZ_CP117884.1"/>
</dbReference>
<reference evidence="10 11" key="1">
    <citation type="submission" date="2023-02" db="EMBL/GenBank/DDBJ databases">
        <title>Genome sequence of Lacticaseibacillus sp. KACC 23028.</title>
        <authorList>
            <person name="Kim S."/>
            <person name="Heo J."/>
            <person name="Kwon S.-W."/>
        </authorList>
    </citation>
    <scope>NUCLEOTIDE SEQUENCE [LARGE SCALE GENOMIC DNA]</scope>
    <source>
        <strain evidence="10 11">KACC 23028</strain>
    </source>
</reference>
<feature type="domain" description="Threonine/Serine exporter ThrE" evidence="9">
    <location>
        <begin position="10"/>
        <end position="138"/>
    </location>
</feature>
<organism evidence="10 11">
    <name type="scientific">Lacticaseibacillus pabuli</name>
    <dbReference type="NCBI Taxonomy" id="3025672"/>
    <lineage>
        <taxon>Bacteria</taxon>
        <taxon>Bacillati</taxon>
        <taxon>Bacillota</taxon>
        <taxon>Bacilli</taxon>
        <taxon>Lactobacillales</taxon>
        <taxon>Lactobacillaceae</taxon>
        <taxon>Lacticaseibacillus</taxon>
    </lineage>
</organism>
<evidence type="ECO:0000259" key="9">
    <source>
        <dbReference type="Pfam" id="PF12821"/>
    </source>
</evidence>
<sequence length="156" mass="16812">MNLLLKIIVQLAFSYVSTVGFALCINVPRKGLNCAGLAGMIGWIVYWVIWQAGVSIMIANLVGAFAIGIAGIMFARLMKMPVIVFNIPGLVPLVPGATAYEAVRALVMNHQSEGIELLVRVIMVAGSIAVGFMFAQLVTELTRPRLGFLGTFRSQD</sequence>
<dbReference type="Proteomes" id="UP001220377">
    <property type="component" value="Chromosome"/>
</dbReference>
<dbReference type="Pfam" id="PF12821">
    <property type="entry name" value="ThrE_2"/>
    <property type="match status" value="1"/>
</dbReference>
<evidence type="ECO:0000256" key="6">
    <source>
        <dbReference type="ARBA" id="ARBA00023136"/>
    </source>
</evidence>
<keyword evidence="5 8" id="KW-1133">Transmembrane helix</keyword>
<name>A0ABY7WQQ0_9LACO</name>
<dbReference type="InterPro" id="IPR050539">
    <property type="entry name" value="ThrE_Dicarb/AminoAcid_Exp"/>
</dbReference>
<evidence type="ECO:0000313" key="11">
    <source>
        <dbReference type="Proteomes" id="UP001220377"/>
    </source>
</evidence>
<feature type="transmembrane region" description="Helical" evidence="8">
    <location>
        <begin position="32"/>
        <end position="50"/>
    </location>
</feature>
<dbReference type="InterPro" id="IPR024528">
    <property type="entry name" value="ThrE_2"/>
</dbReference>
<evidence type="ECO:0000256" key="3">
    <source>
        <dbReference type="ARBA" id="ARBA00022519"/>
    </source>
</evidence>
<dbReference type="EMBL" id="CP117884">
    <property type="protein sequence ID" value="WDF82513.1"/>
    <property type="molecule type" value="Genomic_DNA"/>
</dbReference>
<comment type="similarity">
    <text evidence="7">Belongs to the ThrE exporter (TC 2.A.79) family.</text>
</comment>
<feature type="transmembrane region" description="Helical" evidence="8">
    <location>
        <begin position="117"/>
        <end position="138"/>
    </location>
</feature>
<keyword evidence="11" id="KW-1185">Reference proteome</keyword>
<accession>A0ABY7WQQ0</accession>
<evidence type="ECO:0000256" key="4">
    <source>
        <dbReference type="ARBA" id="ARBA00022692"/>
    </source>
</evidence>
<keyword evidence="3" id="KW-0997">Cell inner membrane</keyword>
<evidence type="ECO:0000256" key="2">
    <source>
        <dbReference type="ARBA" id="ARBA00022475"/>
    </source>
</evidence>
<feature type="transmembrane region" description="Helical" evidence="8">
    <location>
        <begin position="6"/>
        <end position="25"/>
    </location>
</feature>
<dbReference type="PANTHER" id="PTHR34390:SF1">
    <property type="entry name" value="SUCCINATE TRANSPORTER SUBUNIT YJJB-RELATED"/>
    <property type="match status" value="1"/>
</dbReference>
<evidence type="ECO:0000256" key="7">
    <source>
        <dbReference type="ARBA" id="ARBA00034125"/>
    </source>
</evidence>
<keyword evidence="2" id="KW-1003">Cell membrane</keyword>
<comment type="subcellular location">
    <subcellularLocation>
        <location evidence="1">Cell membrane</location>
        <topology evidence="1">Multi-pass membrane protein</topology>
    </subcellularLocation>
</comment>